<dbReference type="Pfam" id="PF13589">
    <property type="entry name" value="HATPase_c_3"/>
    <property type="match status" value="1"/>
</dbReference>
<dbReference type="InterPro" id="IPR020568">
    <property type="entry name" value="Ribosomal_Su5_D2-typ_SF"/>
</dbReference>
<dbReference type="InterPro" id="IPR013507">
    <property type="entry name" value="DNA_mismatch_S5_2-like"/>
</dbReference>
<evidence type="ECO:0000313" key="8">
    <source>
        <dbReference type="EMBL" id="KDA53722.1"/>
    </source>
</evidence>
<comment type="similarity">
    <text evidence="1 5">Belongs to the DNA mismatch repair MutL/HexB family.</text>
</comment>
<dbReference type="Gene3D" id="3.30.230.10">
    <property type="match status" value="1"/>
</dbReference>
<comment type="function">
    <text evidence="5">This protein is involved in the repair of mismatches in DNA. It is required for dam-dependent methyl-directed DNA mismatch repair. May act as a 'molecular matchmaker', a protein that promotes the formation of a stable complex between two or more DNA-binding proteins in an ATP-dependent manner without itself being part of a final effector complex.</text>
</comment>
<keyword evidence="3 5" id="KW-0227">DNA damage</keyword>
<dbReference type="InterPro" id="IPR042120">
    <property type="entry name" value="MutL_C_dimsub"/>
</dbReference>
<dbReference type="Pfam" id="PF01119">
    <property type="entry name" value="DNA_mis_repair"/>
    <property type="match status" value="1"/>
</dbReference>
<dbReference type="FunFam" id="3.30.565.10:FF:000003">
    <property type="entry name" value="DNA mismatch repair endonuclease MutL"/>
    <property type="match status" value="1"/>
</dbReference>
<dbReference type="CDD" id="cd16926">
    <property type="entry name" value="HATPase_MutL-MLH-PMS-like"/>
    <property type="match status" value="1"/>
</dbReference>
<dbReference type="InterPro" id="IPR038973">
    <property type="entry name" value="MutL/Mlh/Pms-like"/>
</dbReference>
<dbReference type="Gene3D" id="3.30.1370.100">
    <property type="entry name" value="MutL, C-terminal domain, regulatory subdomain"/>
    <property type="match status" value="1"/>
</dbReference>
<dbReference type="GO" id="GO:0032300">
    <property type="term" value="C:mismatch repair complex"/>
    <property type="evidence" value="ECO:0007669"/>
    <property type="project" value="InterPro"/>
</dbReference>
<dbReference type="SMART" id="SM00853">
    <property type="entry name" value="MutL_C"/>
    <property type="match status" value="1"/>
</dbReference>
<evidence type="ECO:0000256" key="4">
    <source>
        <dbReference type="ARBA" id="ARBA00023204"/>
    </source>
</evidence>
<proteinExistence type="inferred from homology"/>
<dbReference type="GO" id="GO:0005524">
    <property type="term" value="F:ATP binding"/>
    <property type="evidence" value="ECO:0007669"/>
    <property type="project" value="InterPro"/>
</dbReference>
<dbReference type="STRING" id="1312852.EG19_03135"/>
<feature type="domain" description="DNA mismatch repair protein S5" evidence="7">
    <location>
        <begin position="208"/>
        <end position="318"/>
    </location>
</feature>
<dbReference type="PROSITE" id="PS00058">
    <property type="entry name" value="DNA_MISMATCH_REPAIR_1"/>
    <property type="match status" value="1"/>
</dbReference>
<dbReference type="NCBIfam" id="TIGR00585">
    <property type="entry name" value="mutl"/>
    <property type="match status" value="1"/>
</dbReference>
<accession>A0A062XMC7</accession>
<name>A0A062XMC7_9BACT</name>
<dbReference type="GO" id="GO:0006298">
    <property type="term" value="P:mismatch repair"/>
    <property type="evidence" value="ECO:0007669"/>
    <property type="project" value="UniProtKB-UniRule"/>
</dbReference>
<dbReference type="EMBL" id="JMFG01000018">
    <property type="protein sequence ID" value="KDA53722.1"/>
    <property type="molecule type" value="Genomic_DNA"/>
</dbReference>
<dbReference type="InterPro" id="IPR042121">
    <property type="entry name" value="MutL_C_regsub"/>
</dbReference>
<dbReference type="GO" id="GO:0030983">
    <property type="term" value="F:mismatched DNA binding"/>
    <property type="evidence" value="ECO:0007669"/>
    <property type="project" value="InterPro"/>
</dbReference>
<sequence>MGRIRLLPDSVINQIAAGEVVERPASVVKELVENALDAQAQTITVRLAEGGRELIQVEDDGCGMDADDALLALERHATSKIASAEDLERLQTLGFRGEALPSIAAVSELTLETAPAPGEGSRVRVRFGRVLGQEPCGRPRGTKVTVEHLFARTPARRKFLRSEATELRYIVELIQGFAFAYPQVAFTLWHDGRKLAHFSPASSRAERLFQILGKNPEPPIVTQRGLLRLEAFLLPPTPARHVVVAVNQRLVKDRLLSGTLSRLLRSVKGEWQADLFLHLELPPQEVDFNVHPAKTELRFANPGAVTSFLAETLASALAKQHGAQPVRLPSPPTSSGHQPTLAFQVAEAARTAEVTPTPQVLPQSRPTTPWGRYLGQYRHTYLLVEDEEGLKLVDQHVAHERVLYEKLLGNLGPSPAQALLLPEILTVSPAVHALASEHLQELAELGVQLEPLSGGALRVCALPQAVSAGQAQELVLGLLEDLAQDAFPGRSWKEKTAASLACRAAIKKNTPLAALQAEQLLADLARCQDPYRCPHGRPVLLTLPHAEIERRIGRRN</sequence>
<dbReference type="PANTHER" id="PTHR10073:SF12">
    <property type="entry name" value="DNA MISMATCH REPAIR PROTEIN MLH1"/>
    <property type="match status" value="1"/>
</dbReference>
<dbReference type="Proteomes" id="UP000027284">
    <property type="component" value="Unassembled WGS sequence"/>
</dbReference>
<dbReference type="GO" id="GO:0016887">
    <property type="term" value="F:ATP hydrolysis activity"/>
    <property type="evidence" value="ECO:0007669"/>
    <property type="project" value="InterPro"/>
</dbReference>
<dbReference type="InterPro" id="IPR036890">
    <property type="entry name" value="HATPase_C_sf"/>
</dbReference>
<comment type="caution">
    <text evidence="8">The sequence shown here is derived from an EMBL/GenBank/DDBJ whole genome shotgun (WGS) entry which is preliminary data.</text>
</comment>
<dbReference type="InterPro" id="IPR002099">
    <property type="entry name" value="MutL/Mlh/PMS"/>
</dbReference>
<dbReference type="RefSeq" id="WP_038049148.1">
    <property type="nucleotide sequence ID" value="NZ_JMFG01000018.1"/>
</dbReference>
<evidence type="ECO:0000256" key="1">
    <source>
        <dbReference type="ARBA" id="ARBA00006082"/>
    </source>
</evidence>
<dbReference type="InterPro" id="IPR020667">
    <property type="entry name" value="DNA_mismatch_repair_MutL"/>
</dbReference>
<organism evidence="8 9">
    <name type="scientific">Thermoanaerobaculum aquaticum</name>
    <dbReference type="NCBI Taxonomy" id="1312852"/>
    <lineage>
        <taxon>Bacteria</taxon>
        <taxon>Pseudomonadati</taxon>
        <taxon>Acidobacteriota</taxon>
        <taxon>Thermoanaerobaculia</taxon>
        <taxon>Thermoanaerobaculales</taxon>
        <taxon>Thermoanaerobaculaceae</taxon>
        <taxon>Thermoanaerobaculum</taxon>
    </lineage>
</organism>
<evidence type="ECO:0000256" key="2">
    <source>
        <dbReference type="ARBA" id="ARBA00021975"/>
    </source>
</evidence>
<evidence type="ECO:0000256" key="3">
    <source>
        <dbReference type="ARBA" id="ARBA00022763"/>
    </source>
</evidence>
<evidence type="ECO:0000259" key="6">
    <source>
        <dbReference type="SMART" id="SM00853"/>
    </source>
</evidence>
<dbReference type="InterPro" id="IPR014721">
    <property type="entry name" value="Ribsml_uS5_D2-typ_fold_subgr"/>
</dbReference>
<dbReference type="Gene3D" id="3.30.1540.20">
    <property type="entry name" value="MutL, C-terminal domain, dimerisation subdomain"/>
    <property type="match status" value="1"/>
</dbReference>
<dbReference type="AlphaFoldDB" id="A0A062XMC7"/>
<dbReference type="CDD" id="cd00782">
    <property type="entry name" value="MutL_Trans"/>
    <property type="match status" value="1"/>
</dbReference>
<evidence type="ECO:0000256" key="5">
    <source>
        <dbReference type="HAMAP-Rule" id="MF_00149"/>
    </source>
</evidence>
<dbReference type="InterPro" id="IPR037198">
    <property type="entry name" value="MutL_C_sf"/>
</dbReference>
<dbReference type="SUPFAM" id="SSF118116">
    <property type="entry name" value="DNA mismatch repair protein MutL"/>
    <property type="match status" value="1"/>
</dbReference>
<dbReference type="InterPro" id="IPR014790">
    <property type="entry name" value="MutL_C"/>
</dbReference>
<keyword evidence="4 5" id="KW-0234">DNA repair</keyword>
<dbReference type="InterPro" id="IPR014762">
    <property type="entry name" value="DNA_mismatch_repair_CS"/>
</dbReference>
<dbReference type="GO" id="GO:0140664">
    <property type="term" value="F:ATP-dependent DNA damage sensor activity"/>
    <property type="evidence" value="ECO:0007669"/>
    <property type="project" value="InterPro"/>
</dbReference>
<evidence type="ECO:0000313" key="9">
    <source>
        <dbReference type="Proteomes" id="UP000027284"/>
    </source>
</evidence>
<dbReference type="Gene3D" id="3.30.565.10">
    <property type="entry name" value="Histidine kinase-like ATPase, C-terminal domain"/>
    <property type="match status" value="1"/>
</dbReference>
<dbReference type="HAMAP" id="MF_00149">
    <property type="entry name" value="DNA_mis_repair"/>
    <property type="match status" value="1"/>
</dbReference>
<evidence type="ECO:0000259" key="7">
    <source>
        <dbReference type="SMART" id="SM01340"/>
    </source>
</evidence>
<protein>
    <recommendedName>
        <fullName evidence="2 5">DNA mismatch repair protein MutL</fullName>
    </recommendedName>
</protein>
<dbReference type="SUPFAM" id="SSF54211">
    <property type="entry name" value="Ribosomal protein S5 domain 2-like"/>
    <property type="match status" value="1"/>
</dbReference>
<dbReference type="PANTHER" id="PTHR10073">
    <property type="entry name" value="DNA MISMATCH REPAIR PROTEIN MLH, PMS, MUTL"/>
    <property type="match status" value="1"/>
</dbReference>
<reference evidence="8 9" key="1">
    <citation type="submission" date="2014-04" db="EMBL/GenBank/DDBJ databases">
        <title>The Genome Sequence of Thermoanaerobaculum aquaticum MP-01, The First Cultivated Group 23 Acidobacterium.</title>
        <authorList>
            <person name="Stamps B.W."/>
            <person name="Losey N.A."/>
            <person name="Lawson P.A."/>
            <person name="Stevenson B.S."/>
        </authorList>
    </citation>
    <scope>NUCLEOTIDE SEQUENCE [LARGE SCALE GENOMIC DNA]</scope>
    <source>
        <strain evidence="8 9">MP-01</strain>
    </source>
</reference>
<gene>
    <name evidence="5" type="primary">mutL</name>
    <name evidence="8" type="ORF">EG19_03135</name>
</gene>
<keyword evidence="9" id="KW-1185">Reference proteome</keyword>
<feature type="domain" description="MutL C-terminal dimerisation" evidence="6">
    <location>
        <begin position="373"/>
        <end position="512"/>
    </location>
</feature>
<dbReference type="SUPFAM" id="SSF55874">
    <property type="entry name" value="ATPase domain of HSP90 chaperone/DNA topoisomerase II/histidine kinase"/>
    <property type="match status" value="1"/>
</dbReference>
<dbReference type="SMART" id="SM01340">
    <property type="entry name" value="DNA_mis_repair"/>
    <property type="match status" value="1"/>
</dbReference>
<dbReference type="OrthoDB" id="9763467at2"/>
<dbReference type="Pfam" id="PF08676">
    <property type="entry name" value="MutL_C"/>
    <property type="match status" value="1"/>
</dbReference>